<dbReference type="SUPFAM" id="SSF100897">
    <property type="entry name" value="Plant proteinase inhibitors"/>
    <property type="match status" value="1"/>
</dbReference>
<dbReference type="Gene3D" id="3.30.60.30">
    <property type="match status" value="2"/>
</dbReference>
<evidence type="ECO:0000313" key="6">
    <source>
        <dbReference type="EMBL" id="AFJ93092.1"/>
    </source>
</evidence>
<keyword evidence="2" id="KW-0646">Protease inhibitor</keyword>
<evidence type="ECO:0000256" key="3">
    <source>
        <dbReference type="ARBA" id="ARBA00022900"/>
    </source>
</evidence>
<dbReference type="MEROPS" id="I20.953"/>
<feature type="chain" id="PRO_5003678374" evidence="5">
    <location>
        <begin position="26"/>
        <end position="148"/>
    </location>
</feature>
<reference evidence="6" key="1">
    <citation type="submission" date="2011-06" db="EMBL/GenBank/DDBJ databases">
        <authorList>
            <person name="Munir F."/>
            <person name="Saqlan Naqvi S.M."/>
            <person name="Mahmood T."/>
        </authorList>
    </citation>
    <scope>NUCLEOTIDE SEQUENCE</scope>
</reference>
<feature type="signal peptide" evidence="5">
    <location>
        <begin position="1"/>
        <end position="25"/>
    </location>
</feature>
<dbReference type="PANTHER" id="PTHR33832:SF20">
    <property type="entry name" value="WOUND-INDUCED PROTEINASE INHIBITOR 2"/>
    <property type="match status" value="1"/>
</dbReference>
<dbReference type="Pfam" id="PF02428">
    <property type="entry name" value="Prot_inhib_II"/>
    <property type="match status" value="1"/>
</dbReference>
<dbReference type="EMBL" id="JN132111">
    <property type="protein sequence ID" value="AFJ93092.1"/>
    <property type="molecule type" value="Genomic_DNA"/>
</dbReference>
<evidence type="ECO:0000256" key="5">
    <source>
        <dbReference type="SAM" id="SignalP"/>
    </source>
</evidence>
<proteinExistence type="inferred from homology"/>
<comment type="similarity">
    <text evidence="1">Belongs to the protease inhibitor I20 (potato type II proteinase inhibitor) family.</text>
</comment>
<dbReference type="InterPro" id="IPR003465">
    <property type="entry name" value="Prot_inh_I20"/>
</dbReference>
<accession>I3QHE9</accession>
<dbReference type="AlphaFoldDB" id="I3QHE9"/>
<dbReference type="InterPro" id="IPR051391">
    <property type="entry name" value="Protease_inhibitor_I20"/>
</dbReference>
<evidence type="ECO:0000256" key="1">
    <source>
        <dbReference type="ARBA" id="ARBA00007766"/>
    </source>
</evidence>
<keyword evidence="4" id="KW-1015">Disulfide bond</keyword>
<sequence length="148" mass="16597">MAVHKEVYFVAYRLIVLGMFLYVDAKACTRECGNLGFGICPRSEEKVPALIPHIAFNWLATREIYNSFGKFICEGESDPKRPNACTFNCDPNIAYSRCPRSQGKSLIYPTGCTTCCTGYKGCYYFGKDGKFVCEGESDEPKANMYPVM</sequence>
<organism evidence="6">
    <name type="scientific">Solanum lycopersicum</name>
    <name type="common">Tomato</name>
    <name type="synonym">Lycopersicon esculentum</name>
    <dbReference type="NCBI Taxonomy" id="4081"/>
    <lineage>
        <taxon>Eukaryota</taxon>
        <taxon>Viridiplantae</taxon>
        <taxon>Streptophyta</taxon>
        <taxon>Embryophyta</taxon>
        <taxon>Tracheophyta</taxon>
        <taxon>Spermatophyta</taxon>
        <taxon>Magnoliopsida</taxon>
        <taxon>eudicotyledons</taxon>
        <taxon>Gunneridae</taxon>
        <taxon>Pentapetalae</taxon>
        <taxon>asterids</taxon>
        <taxon>lamiids</taxon>
        <taxon>Solanales</taxon>
        <taxon>Solanaceae</taxon>
        <taxon>Solanoideae</taxon>
        <taxon>Solaneae</taxon>
        <taxon>Solanum</taxon>
        <taxon>Solanum subgen. Lycopersicon</taxon>
    </lineage>
</organism>
<protein>
    <submittedName>
        <fullName evidence="6">Proteinase inhibitor II</fullName>
    </submittedName>
</protein>
<keyword evidence="5" id="KW-0732">Signal</keyword>
<name>I3QHE9_SOLLC</name>
<keyword evidence="3" id="KW-0722">Serine protease inhibitor</keyword>
<evidence type="ECO:0000256" key="2">
    <source>
        <dbReference type="ARBA" id="ARBA00022690"/>
    </source>
</evidence>
<dbReference type="GO" id="GO:0004867">
    <property type="term" value="F:serine-type endopeptidase inhibitor activity"/>
    <property type="evidence" value="ECO:0007669"/>
    <property type="project" value="UniProtKB-KW"/>
</dbReference>
<dbReference type="PANTHER" id="PTHR33832">
    <property type="entry name" value="SERINE-TYPE ENDOPEPTIDASE INHIBITOR"/>
    <property type="match status" value="1"/>
</dbReference>
<evidence type="ECO:0000256" key="4">
    <source>
        <dbReference type="ARBA" id="ARBA00023157"/>
    </source>
</evidence>